<organism evidence="1 2">
    <name type="scientific">Mucuna pruriens</name>
    <name type="common">Velvet bean</name>
    <name type="synonym">Dolichos pruriens</name>
    <dbReference type="NCBI Taxonomy" id="157652"/>
    <lineage>
        <taxon>Eukaryota</taxon>
        <taxon>Viridiplantae</taxon>
        <taxon>Streptophyta</taxon>
        <taxon>Embryophyta</taxon>
        <taxon>Tracheophyta</taxon>
        <taxon>Spermatophyta</taxon>
        <taxon>Magnoliopsida</taxon>
        <taxon>eudicotyledons</taxon>
        <taxon>Gunneridae</taxon>
        <taxon>Pentapetalae</taxon>
        <taxon>rosids</taxon>
        <taxon>fabids</taxon>
        <taxon>Fabales</taxon>
        <taxon>Fabaceae</taxon>
        <taxon>Papilionoideae</taxon>
        <taxon>50 kb inversion clade</taxon>
        <taxon>NPAAA clade</taxon>
        <taxon>indigoferoid/millettioid clade</taxon>
        <taxon>Phaseoleae</taxon>
        <taxon>Mucuna</taxon>
    </lineage>
</organism>
<dbReference type="AlphaFoldDB" id="A0A371EC34"/>
<dbReference type="PANTHER" id="PTHR37610">
    <property type="entry name" value="CCHC-TYPE DOMAIN-CONTAINING PROTEIN"/>
    <property type="match status" value="1"/>
</dbReference>
<reference evidence="1" key="1">
    <citation type="submission" date="2018-05" db="EMBL/GenBank/DDBJ databases">
        <title>Draft genome of Mucuna pruriens seed.</title>
        <authorList>
            <person name="Nnadi N.E."/>
            <person name="Vos R."/>
            <person name="Hasami M.H."/>
            <person name="Devisetty U.K."/>
            <person name="Aguiy J.C."/>
        </authorList>
    </citation>
    <scope>NUCLEOTIDE SEQUENCE [LARGE SCALE GENOMIC DNA]</scope>
    <source>
        <strain evidence="1">JCA_2017</strain>
    </source>
</reference>
<gene>
    <name evidence="1" type="ORF">CR513_57975</name>
</gene>
<protein>
    <recommendedName>
        <fullName evidence="3">Retrotransposon gag domain-containing protein</fullName>
    </recommendedName>
</protein>
<dbReference type="Proteomes" id="UP000257109">
    <property type="component" value="Unassembled WGS sequence"/>
</dbReference>
<name>A0A371EC34_MUCPR</name>
<dbReference type="PANTHER" id="PTHR37610:SF92">
    <property type="entry name" value="RETROTRANSPOSON COPIA-LIKE N-TERMINAL DOMAIN-CONTAINING PROTEIN"/>
    <property type="match status" value="1"/>
</dbReference>
<proteinExistence type="predicted"/>
<sequence>MEEDKVIILRPNELPNLVGVSQLDDHNYIQWAQYVYTTLKGHKKLSHIKGSGPPRDGPKFESWDDEDFLIMTWLWNSMTLEISQNYMFHSSICEIWENLIETYSMKKDSTACYDIESKIFNSRQGTLLVTEYYGTLIELWIEIFKFLHGLNSEYDPIRFQILGKEKLPSLSDSEETRQSVMLDKGCSNTGFAMMIGSTSR</sequence>
<evidence type="ECO:0008006" key="3">
    <source>
        <dbReference type="Google" id="ProtNLM"/>
    </source>
</evidence>
<comment type="caution">
    <text evidence="1">The sequence shown here is derived from an EMBL/GenBank/DDBJ whole genome shotgun (WGS) entry which is preliminary data.</text>
</comment>
<evidence type="ECO:0000313" key="2">
    <source>
        <dbReference type="Proteomes" id="UP000257109"/>
    </source>
</evidence>
<keyword evidence="2" id="KW-1185">Reference proteome</keyword>
<dbReference type="OrthoDB" id="1746033at2759"/>
<feature type="non-terminal residue" evidence="1">
    <location>
        <position position="1"/>
    </location>
</feature>
<accession>A0A371EC34</accession>
<dbReference type="EMBL" id="QJKJ01014821">
    <property type="protein sequence ID" value="RDX63581.1"/>
    <property type="molecule type" value="Genomic_DNA"/>
</dbReference>
<evidence type="ECO:0000313" key="1">
    <source>
        <dbReference type="EMBL" id="RDX63581.1"/>
    </source>
</evidence>